<comment type="similarity">
    <text evidence="1">Belongs to the BolA/IbaG family.</text>
</comment>
<dbReference type="InterPro" id="IPR002634">
    <property type="entry name" value="BolA"/>
</dbReference>
<evidence type="ECO:0000256" key="1">
    <source>
        <dbReference type="RuleBase" id="RU003860"/>
    </source>
</evidence>
<dbReference type="STRING" id="320483.AMF_211"/>
<organism evidence="2 3">
    <name type="scientific">Anaplasma marginale (strain Florida)</name>
    <dbReference type="NCBI Taxonomy" id="320483"/>
    <lineage>
        <taxon>Bacteria</taxon>
        <taxon>Pseudomonadati</taxon>
        <taxon>Pseudomonadota</taxon>
        <taxon>Alphaproteobacteria</taxon>
        <taxon>Rickettsiales</taxon>
        <taxon>Anaplasmataceae</taxon>
        <taxon>Anaplasma</taxon>
    </lineage>
</organism>
<dbReference type="SUPFAM" id="SSF82657">
    <property type="entry name" value="BolA-like"/>
    <property type="match status" value="1"/>
</dbReference>
<dbReference type="KEGG" id="amf:AMF_211"/>
<dbReference type="Gene3D" id="3.30.300.90">
    <property type="entry name" value="BolA-like"/>
    <property type="match status" value="1"/>
</dbReference>
<dbReference type="PANTHER" id="PTHR46230">
    <property type="match status" value="1"/>
</dbReference>
<dbReference type="PANTHER" id="PTHR46230:SF7">
    <property type="entry name" value="BOLA-LIKE PROTEIN 1"/>
    <property type="match status" value="1"/>
</dbReference>
<dbReference type="Pfam" id="PF01722">
    <property type="entry name" value="BolA"/>
    <property type="match status" value="1"/>
</dbReference>
<dbReference type="GO" id="GO:0016226">
    <property type="term" value="P:iron-sulfur cluster assembly"/>
    <property type="evidence" value="ECO:0007669"/>
    <property type="project" value="TreeGrafter"/>
</dbReference>
<dbReference type="Proteomes" id="UP000007307">
    <property type="component" value="Chromosome"/>
</dbReference>
<sequence>MAKCGNGAWFVLTINTVSPTIAPVYMRCLGMKLGLAQSTGPAGGAGSGVSSTPLDGKRAEIIGLVREKILAHVAGAHVEVVDESHNHAGHVGSRGYAVSHMKILVVSDRFAGMSRLNRWRLMHEVLSDEVKMVHSVSFFLVTSDEQTAEGKDGRHNN</sequence>
<dbReference type="eggNOG" id="COG0271">
    <property type="taxonomic scope" value="Bacteria"/>
</dbReference>
<evidence type="ECO:0000313" key="2">
    <source>
        <dbReference type="EMBL" id="ACM49089.1"/>
    </source>
</evidence>
<name>B9KHX7_ANAMF</name>
<gene>
    <name evidence="2" type="primary">bolA</name>
    <name evidence="2" type="ordered locus">AMF_211</name>
</gene>
<dbReference type="EMBL" id="CP001079">
    <property type="protein sequence ID" value="ACM49089.1"/>
    <property type="molecule type" value="Genomic_DNA"/>
</dbReference>
<dbReference type="InterPro" id="IPR036065">
    <property type="entry name" value="BolA-like_sf"/>
</dbReference>
<proteinExistence type="inferred from homology"/>
<keyword evidence="3" id="KW-1185">Reference proteome</keyword>
<dbReference type="AlphaFoldDB" id="B9KHX7"/>
<protein>
    <submittedName>
        <fullName evidence="2">BolA like protein (BolA)</fullName>
    </submittedName>
</protein>
<evidence type="ECO:0000313" key="3">
    <source>
        <dbReference type="Proteomes" id="UP000007307"/>
    </source>
</evidence>
<accession>B9KHX7</accession>
<reference evidence="2 3" key="1">
    <citation type="journal article" date="2009" name="BMC Genomics">
        <title>Conservation in the face of diversity: multistrain analysis of an intracellular bacterium.</title>
        <authorList>
            <person name="Dark M.J."/>
            <person name="Herndon D.R."/>
            <person name="Kappmeyer L.S."/>
            <person name="Gonzales M.P."/>
            <person name="Nordeen E."/>
            <person name="Palmer G.H."/>
            <person name="Knowles D.P. Jr."/>
            <person name="Brayton K.A."/>
        </authorList>
    </citation>
    <scope>NUCLEOTIDE SEQUENCE [LARGE SCALE GENOMIC DNA]</scope>
    <source>
        <strain evidence="2 3">Florida</strain>
    </source>
</reference>
<dbReference type="HOGENOM" id="CLU_1674292_0_0_5"/>